<dbReference type="EMBL" id="CAKOAT010071488">
    <property type="protein sequence ID" value="CAH8310257.1"/>
    <property type="molecule type" value="Genomic_DNA"/>
</dbReference>
<keyword evidence="3" id="KW-1185">Reference proteome</keyword>
<organism evidence="2 3">
    <name type="scientific">Eruca vesicaria subsp. sativa</name>
    <name type="common">Garden rocket</name>
    <name type="synonym">Eruca sativa</name>
    <dbReference type="NCBI Taxonomy" id="29727"/>
    <lineage>
        <taxon>Eukaryota</taxon>
        <taxon>Viridiplantae</taxon>
        <taxon>Streptophyta</taxon>
        <taxon>Embryophyta</taxon>
        <taxon>Tracheophyta</taxon>
        <taxon>Spermatophyta</taxon>
        <taxon>Magnoliopsida</taxon>
        <taxon>eudicotyledons</taxon>
        <taxon>Gunneridae</taxon>
        <taxon>Pentapetalae</taxon>
        <taxon>rosids</taxon>
        <taxon>malvids</taxon>
        <taxon>Brassicales</taxon>
        <taxon>Brassicaceae</taxon>
        <taxon>Brassiceae</taxon>
        <taxon>Eruca</taxon>
    </lineage>
</organism>
<evidence type="ECO:0000256" key="1">
    <source>
        <dbReference type="SAM" id="MobiDB-lite"/>
    </source>
</evidence>
<protein>
    <submittedName>
        <fullName evidence="2">Uncharacterized protein</fullName>
    </submittedName>
</protein>
<dbReference type="AlphaFoldDB" id="A0ABC8J1Z4"/>
<gene>
    <name evidence="2" type="ORF">ERUC_LOCUS5662</name>
</gene>
<evidence type="ECO:0000313" key="3">
    <source>
        <dbReference type="Proteomes" id="UP001642260"/>
    </source>
</evidence>
<reference evidence="2 3" key="1">
    <citation type="submission" date="2022-03" db="EMBL/GenBank/DDBJ databases">
        <authorList>
            <person name="Macdonald S."/>
            <person name="Ahmed S."/>
            <person name="Newling K."/>
        </authorList>
    </citation>
    <scope>NUCLEOTIDE SEQUENCE [LARGE SCALE GENOMIC DNA]</scope>
</reference>
<evidence type="ECO:0000313" key="2">
    <source>
        <dbReference type="EMBL" id="CAH8310257.1"/>
    </source>
</evidence>
<comment type="caution">
    <text evidence="2">The sequence shown here is derived from an EMBL/GenBank/DDBJ whole genome shotgun (WGS) entry which is preliminary data.</text>
</comment>
<dbReference type="Proteomes" id="UP001642260">
    <property type="component" value="Unassembled WGS sequence"/>
</dbReference>
<feature type="region of interest" description="Disordered" evidence="1">
    <location>
        <begin position="74"/>
        <end position="100"/>
    </location>
</feature>
<proteinExistence type="predicted"/>
<name>A0ABC8J1Z4_ERUVS</name>
<accession>A0ABC8J1Z4</accession>
<sequence>MESNVTIRPRGTPRVLSFSPLRDQEIDDTEQMIGALNDMDNLEQHHSSMMEYEYNDANDDDLLGEELREAEESTIQVSTVVAKSTSQGHKSSRQTRSGGT</sequence>